<accession>A0ABU8GWN5</accession>
<evidence type="ECO:0000313" key="1">
    <source>
        <dbReference type="EMBL" id="MEI5617595.1"/>
    </source>
</evidence>
<sequence>GVRARWLAGAIPILLLILAYAVAAALRHADNPADKVLPTLGAMASAFWRMATTPDPVSDQITLVADTLASLTRLGAGLA</sequence>
<keyword evidence="2" id="KW-1185">Reference proteome</keyword>
<proteinExistence type="predicted"/>
<protein>
    <submittedName>
        <fullName evidence="1">Uncharacterized protein</fullName>
    </submittedName>
</protein>
<feature type="non-terminal residue" evidence="1">
    <location>
        <position position="79"/>
    </location>
</feature>
<dbReference type="EMBL" id="JBBAYM010000834">
    <property type="protein sequence ID" value="MEI5617595.1"/>
    <property type="molecule type" value="Genomic_DNA"/>
</dbReference>
<evidence type="ECO:0000313" key="2">
    <source>
        <dbReference type="Proteomes" id="UP001365781"/>
    </source>
</evidence>
<gene>
    <name evidence="1" type="ORF">WB403_51780</name>
</gene>
<name>A0ABU8GWN5_9ACTN</name>
<reference evidence="1 2" key="1">
    <citation type="submission" date="2024-03" db="EMBL/GenBank/DDBJ databases">
        <title>First Report of Pectobacterium brasiliscabiei causing potato scab in china.</title>
        <authorList>
            <person name="Handique U."/>
        </authorList>
    </citation>
    <scope>NUCLEOTIDE SEQUENCE [LARGE SCALE GENOMIC DNA]</scope>
    <source>
        <strain evidence="1 2">ZRIMU1503</strain>
    </source>
</reference>
<dbReference type="RefSeq" id="WP_336559414.1">
    <property type="nucleotide sequence ID" value="NZ_JBBAYM010000834.1"/>
</dbReference>
<organism evidence="1 2">
    <name type="scientific">Streptomyces brasiliscabiei</name>
    <dbReference type="NCBI Taxonomy" id="2736302"/>
    <lineage>
        <taxon>Bacteria</taxon>
        <taxon>Bacillati</taxon>
        <taxon>Actinomycetota</taxon>
        <taxon>Actinomycetes</taxon>
        <taxon>Kitasatosporales</taxon>
        <taxon>Streptomycetaceae</taxon>
        <taxon>Streptomyces</taxon>
    </lineage>
</organism>
<feature type="non-terminal residue" evidence="1">
    <location>
        <position position="1"/>
    </location>
</feature>
<dbReference type="Proteomes" id="UP001365781">
    <property type="component" value="Unassembled WGS sequence"/>
</dbReference>
<comment type="caution">
    <text evidence="1">The sequence shown here is derived from an EMBL/GenBank/DDBJ whole genome shotgun (WGS) entry which is preliminary data.</text>
</comment>